<proteinExistence type="predicted"/>
<evidence type="ECO:0000256" key="1">
    <source>
        <dbReference type="SAM" id="Phobius"/>
    </source>
</evidence>
<dbReference type="RefSeq" id="WP_146135470.1">
    <property type="nucleotide sequence ID" value="NZ_PVUE01000026.1"/>
</dbReference>
<name>A0A2T0Z8U7_9ACTN</name>
<dbReference type="EMBL" id="PVUE01000026">
    <property type="protein sequence ID" value="PRZ32760.1"/>
    <property type="molecule type" value="Genomic_DNA"/>
</dbReference>
<sequence>MIFALVPPDHGAAIPALADSSSAAGMIGSILVIAVVVLIIVGGYFAQKKRAEQLMRFAQAKGLTYEKRNDAWANMDWGYPFGAGRAQKARHVMTGHLNGRPVVTFAHEYTTGSGDDRRTVHTMVTAIQIPRAFPKLEVGLEGITGRFARKLGFKDIELESEAFNRKYKIQCDNRKFAYDVLHPRFMEWMTAIDSNGFTIAGPYVVIHRTGRLKEQEIDANFAYISAVIEHMPGFVWANAR</sequence>
<comment type="caution">
    <text evidence="2">The sequence shown here is derived from an EMBL/GenBank/DDBJ whole genome shotgun (WGS) entry which is preliminary data.</text>
</comment>
<dbReference type="OrthoDB" id="3429251at2"/>
<feature type="transmembrane region" description="Helical" evidence="1">
    <location>
        <begin position="23"/>
        <end position="46"/>
    </location>
</feature>
<evidence type="ECO:0000313" key="3">
    <source>
        <dbReference type="Proteomes" id="UP000237752"/>
    </source>
</evidence>
<keyword evidence="1" id="KW-0812">Transmembrane</keyword>
<dbReference type="AlphaFoldDB" id="A0A2T0Z8U7"/>
<keyword evidence="1" id="KW-1133">Transmembrane helix</keyword>
<reference evidence="2 3" key="1">
    <citation type="submission" date="2018-03" db="EMBL/GenBank/DDBJ databases">
        <title>Genomic Encyclopedia of Archaeal and Bacterial Type Strains, Phase II (KMG-II): from individual species to whole genera.</title>
        <authorList>
            <person name="Goeker M."/>
        </authorList>
    </citation>
    <scope>NUCLEOTIDE SEQUENCE [LARGE SCALE GENOMIC DNA]</scope>
    <source>
        <strain evidence="2 3">DSM 100065</strain>
    </source>
</reference>
<keyword evidence="1" id="KW-0472">Membrane</keyword>
<organism evidence="2 3">
    <name type="scientific">Antricoccus suffuscus</name>
    <dbReference type="NCBI Taxonomy" id="1629062"/>
    <lineage>
        <taxon>Bacteria</taxon>
        <taxon>Bacillati</taxon>
        <taxon>Actinomycetota</taxon>
        <taxon>Actinomycetes</taxon>
        <taxon>Geodermatophilales</taxon>
        <taxon>Antricoccaceae</taxon>
        <taxon>Antricoccus</taxon>
    </lineage>
</organism>
<dbReference type="Proteomes" id="UP000237752">
    <property type="component" value="Unassembled WGS sequence"/>
</dbReference>
<accession>A0A2T0Z8U7</accession>
<evidence type="ECO:0000313" key="2">
    <source>
        <dbReference type="EMBL" id="PRZ32760.1"/>
    </source>
</evidence>
<keyword evidence="3" id="KW-1185">Reference proteome</keyword>
<protein>
    <submittedName>
        <fullName evidence="2">Uncharacterized protein DUF3137</fullName>
    </submittedName>
</protein>
<gene>
    <name evidence="2" type="ORF">CLV47_12634</name>
</gene>